<gene>
    <name evidence="2" type="ORF">A2159_03530</name>
</gene>
<name>A0A1F7X0Z4_9BACT</name>
<comment type="caution">
    <text evidence="2">The sequence shown here is derived from an EMBL/GenBank/DDBJ whole genome shotgun (WGS) entry which is preliminary data.</text>
</comment>
<dbReference type="AlphaFoldDB" id="A0A1F7X0Z4"/>
<sequence length="96" mass="11601">MIKLIEAFKIFNSDLTEIINKYLKGYYPSVKPQFFGIYLPVYIKTIIYSLFFLLPILFLKILFPYNKEINYFIFFILIIQVLSVFLIFLAFLQFLF</sequence>
<accession>A0A1F7X0Z4</accession>
<keyword evidence="1" id="KW-1133">Transmembrane helix</keyword>
<dbReference type="EMBL" id="MGFP01000045">
    <property type="protein sequence ID" value="OGM08573.1"/>
    <property type="molecule type" value="Genomic_DNA"/>
</dbReference>
<evidence type="ECO:0000313" key="2">
    <source>
        <dbReference type="EMBL" id="OGM08573.1"/>
    </source>
</evidence>
<evidence type="ECO:0008006" key="4">
    <source>
        <dbReference type="Google" id="ProtNLM"/>
    </source>
</evidence>
<reference evidence="2 3" key="1">
    <citation type="journal article" date="2016" name="Nat. Commun.">
        <title>Thousands of microbial genomes shed light on interconnected biogeochemical processes in an aquifer system.</title>
        <authorList>
            <person name="Anantharaman K."/>
            <person name="Brown C.T."/>
            <person name="Hug L.A."/>
            <person name="Sharon I."/>
            <person name="Castelle C.J."/>
            <person name="Probst A.J."/>
            <person name="Thomas B.C."/>
            <person name="Singh A."/>
            <person name="Wilkins M.J."/>
            <person name="Karaoz U."/>
            <person name="Brodie E.L."/>
            <person name="Williams K.H."/>
            <person name="Hubbard S.S."/>
            <person name="Banfield J.F."/>
        </authorList>
    </citation>
    <scope>NUCLEOTIDE SEQUENCE [LARGE SCALE GENOMIC DNA]</scope>
</reference>
<organism evidence="2 3">
    <name type="scientific">Candidatus Woesebacteria bacterium RBG_13_34_9</name>
    <dbReference type="NCBI Taxonomy" id="1802477"/>
    <lineage>
        <taxon>Bacteria</taxon>
        <taxon>Candidatus Woeseibacteriota</taxon>
    </lineage>
</organism>
<feature type="transmembrane region" description="Helical" evidence="1">
    <location>
        <begin position="37"/>
        <end position="59"/>
    </location>
</feature>
<feature type="transmembrane region" description="Helical" evidence="1">
    <location>
        <begin position="71"/>
        <end position="95"/>
    </location>
</feature>
<evidence type="ECO:0000313" key="3">
    <source>
        <dbReference type="Proteomes" id="UP000179219"/>
    </source>
</evidence>
<proteinExistence type="predicted"/>
<evidence type="ECO:0000256" key="1">
    <source>
        <dbReference type="SAM" id="Phobius"/>
    </source>
</evidence>
<protein>
    <recommendedName>
        <fullName evidence="4">DUF3667 domain-containing protein</fullName>
    </recommendedName>
</protein>
<keyword evidence="1" id="KW-0812">Transmembrane</keyword>
<keyword evidence="1" id="KW-0472">Membrane</keyword>
<dbReference type="Proteomes" id="UP000179219">
    <property type="component" value="Unassembled WGS sequence"/>
</dbReference>